<dbReference type="RefSeq" id="WP_036822988.1">
    <property type="nucleotide sequence ID" value="NZ_AVBF01000064.1"/>
</dbReference>
<dbReference type="GO" id="GO:0016787">
    <property type="term" value="F:hydrolase activity"/>
    <property type="evidence" value="ECO:0007669"/>
    <property type="project" value="UniProtKB-KW"/>
</dbReference>
<evidence type="ECO:0000313" key="5">
    <source>
        <dbReference type="Proteomes" id="UP000030147"/>
    </source>
</evidence>
<dbReference type="EMBL" id="AVBF01000064">
    <property type="protein sequence ID" value="KGP71428.1"/>
    <property type="molecule type" value="Genomic_DNA"/>
</dbReference>
<accession>A0A0A2TAJ1</accession>
<name>A0A0A2TAJ1_9BACI</name>
<protein>
    <submittedName>
        <fullName evidence="4">Isochorismatase</fullName>
    </submittedName>
</protein>
<sequence>MSHPKQTAIIIIDMINDFNFKHGQRLFKQTETILPNILHLKSYAKKRNFPIIYVNDHYKLWQADLKRIYSKCRNSQNQHMLDQIMPHEEDEEYFLIKPKHSAFHQTALQALLSELSVNHLILTGIAGNICVLFSANDAYMREYEISVPSDGIASNDPKDNEYALKMMENVLGAETTPICEF</sequence>
<dbReference type="Gene3D" id="3.40.50.850">
    <property type="entry name" value="Isochorismatase-like"/>
    <property type="match status" value="1"/>
</dbReference>
<evidence type="ECO:0000313" key="4">
    <source>
        <dbReference type="EMBL" id="KGP71428.1"/>
    </source>
</evidence>
<organism evidence="4 5">
    <name type="scientific">Pontibacillus yanchengensis Y32</name>
    <dbReference type="NCBI Taxonomy" id="1385514"/>
    <lineage>
        <taxon>Bacteria</taxon>
        <taxon>Bacillati</taxon>
        <taxon>Bacillota</taxon>
        <taxon>Bacilli</taxon>
        <taxon>Bacillales</taxon>
        <taxon>Bacillaceae</taxon>
        <taxon>Pontibacillus</taxon>
    </lineage>
</organism>
<dbReference type="InterPro" id="IPR050272">
    <property type="entry name" value="Isochorismatase-like_hydrls"/>
</dbReference>
<dbReference type="PANTHER" id="PTHR43540">
    <property type="entry name" value="PEROXYUREIDOACRYLATE/UREIDOACRYLATE AMIDOHYDROLASE-RELATED"/>
    <property type="match status" value="1"/>
</dbReference>
<dbReference type="CDD" id="cd00431">
    <property type="entry name" value="cysteine_hydrolases"/>
    <property type="match status" value="1"/>
</dbReference>
<dbReference type="eggNOG" id="COG1335">
    <property type="taxonomic scope" value="Bacteria"/>
</dbReference>
<dbReference type="AlphaFoldDB" id="A0A0A2TAJ1"/>
<keyword evidence="2" id="KW-0378">Hydrolase</keyword>
<dbReference type="Proteomes" id="UP000030147">
    <property type="component" value="Unassembled WGS sequence"/>
</dbReference>
<comment type="similarity">
    <text evidence="1">Belongs to the isochorismatase family.</text>
</comment>
<dbReference type="InterPro" id="IPR000868">
    <property type="entry name" value="Isochorismatase-like_dom"/>
</dbReference>
<feature type="domain" description="Isochorismatase-like" evidence="3">
    <location>
        <begin position="7"/>
        <end position="171"/>
    </location>
</feature>
<dbReference type="STRING" id="1385514.N782_08130"/>
<dbReference type="SUPFAM" id="SSF52499">
    <property type="entry name" value="Isochorismatase-like hydrolases"/>
    <property type="match status" value="1"/>
</dbReference>
<gene>
    <name evidence="4" type="ORF">N782_08130</name>
</gene>
<dbReference type="Pfam" id="PF00857">
    <property type="entry name" value="Isochorismatase"/>
    <property type="match status" value="1"/>
</dbReference>
<evidence type="ECO:0000259" key="3">
    <source>
        <dbReference type="Pfam" id="PF00857"/>
    </source>
</evidence>
<evidence type="ECO:0000256" key="1">
    <source>
        <dbReference type="ARBA" id="ARBA00006336"/>
    </source>
</evidence>
<proteinExistence type="inferred from homology"/>
<dbReference type="PANTHER" id="PTHR43540:SF6">
    <property type="entry name" value="ISOCHORISMATASE-LIKE DOMAIN-CONTAINING PROTEIN"/>
    <property type="match status" value="1"/>
</dbReference>
<keyword evidence="5" id="KW-1185">Reference proteome</keyword>
<evidence type="ECO:0000256" key="2">
    <source>
        <dbReference type="ARBA" id="ARBA00022801"/>
    </source>
</evidence>
<dbReference type="InterPro" id="IPR036380">
    <property type="entry name" value="Isochorismatase-like_sf"/>
</dbReference>
<comment type="caution">
    <text evidence="4">The sequence shown here is derived from an EMBL/GenBank/DDBJ whole genome shotgun (WGS) entry which is preliminary data.</text>
</comment>
<reference evidence="4 5" key="1">
    <citation type="journal article" date="2015" name="Stand. Genomic Sci.">
        <title>High quality draft genome sequence of the moderately halophilic bacterium Pontibacillus yanchengensis Y32(T) and comparison among Pontibacillus genomes.</title>
        <authorList>
            <person name="Huang J."/>
            <person name="Qiao Z.X."/>
            <person name="Tang J.W."/>
            <person name="Wang G."/>
        </authorList>
    </citation>
    <scope>NUCLEOTIDE SEQUENCE [LARGE SCALE GENOMIC DNA]</scope>
    <source>
        <strain evidence="4 5">Y32</strain>
    </source>
</reference>
<dbReference type="OrthoDB" id="4305745at2"/>